<dbReference type="CDD" id="cd03385">
    <property type="entry name" value="PAP2_BcrC_like"/>
    <property type="match status" value="1"/>
</dbReference>
<feature type="transmembrane region" description="Helical" evidence="4">
    <location>
        <begin position="150"/>
        <end position="173"/>
    </location>
</feature>
<keyword evidence="7" id="KW-1185">Reference proteome</keyword>
<accession>A0AAJ5QM35</accession>
<keyword evidence="4" id="KW-0472">Membrane</keyword>
<feature type="transmembrane region" description="Helical" evidence="4">
    <location>
        <begin position="60"/>
        <end position="81"/>
    </location>
</feature>
<dbReference type="SMART" id="SM00014">
    <property type="entry name" value="acidPPc"/>
    <property type="match status" value="1"/>
</dbReference>
<reference evidence="6 7" key="1">
    <citation type="journal article" date="2022" name="J Glob Antimicrob Resist">
        <title>First complete genome of a multidrug resistant strain of the novel human pathogen Kalamiella piersonii (GABEKP28) identified in human saliva.</title>
        <authorList>
            <person name="McDonagh F."/>
            <person name="Singh N.K."/>
            <person name="Venkateswaran K."/>
            <person name="Lonappan A.M."/>
            <person name="Hallahan B."/>
            <person name="Tuohy A."/>
            <person name="Burke L."/>
            <person name="Kovarova A."/>
            <person name="Miliotis G."/>
        </authorList>
    </citation>
    <scope>NUCLEOTIDE SEQUENCE [LARGE SCALE GENOMIC DNA]</scope>
    <source>
        <strain evidence="6 7">GABEKP28</strain>
    </source>
</reference>
<dbReference type="GO" id="GO:0005886">
    <property type="term" value="C:plasma membrane"/>
    <property type="evidence" value="ECO:0007669"/>
    <property type="project" value="InterPro"/>
</dbReference>
<feature type="transmembrane region" description="Helical" evidence="4">
    <location>
        <begin position="110"/>
        <end position="138"/>
    </location>
</feature>
<dbReference type="Pfam" id="PF01569">
    <property type="entry name" value="PAP2"/>
    <property type="match status" value="1"/>
</dbReference>
<dbReference type="AlphaFoldDB" id="A0AAJ5QM35"/>
<dbReference type="PANTHER" id="PTHR14969:SF13">
    <property type="entry name" value="AT30094P"/>
    <property type="match status" value="1"/>
</dbReference>
<evidence type="ECO:0000259" key="5">
    <source>
        <dbReference type="SMART" id="SM00014"/>
    </source>
</evidence>
<dbReference type="EC" id="3.6.1.27" evidence="1"/>
<dbReference type="InterPro" id="IPR000326">
    <property type="entry name" value="PAP2/HPO"/>
</dbReference>
<evidence type="ECO:0000313" key="7">
    <source>
        <dbReference type="Proteomes" id="UP001211544"/>
    </source>
</evidence>
<name>A0AAJ5QM35_9GAMM</name>
<dbReference type="GO" id="GO:0050380">
    <property type="term" value="F:undecaprenyl-diphosphatase activity"/>
    <property type="evidence" value="ECO:0007669"/>
    <property type="project" value="UniProtKB-EC"/>
</dbReference>
<feature type="transmembrane region" description="Helical" evidence="4">
    <location>
        <begin position="24"/>
        <end position="48"/>
    </location>
</feature>
<evidence type="ECO:0000256" key="2">
    <source>
        <dbReference type="ARBA" id="ARBA00032707"/>
    </source>
</evidence>
<evidence type="ECO:0000256" key="1">
    <source>
        <dbReference type="ARBA" id="ARBA00012374"/>
    </source>
</evidence>
<dbReference type="KEGG" id="kpie:N5580_09055"/>
<evidence type="ECO:0000313" key="6">
    <source>
        <dbReference type="EMBL" id="WBG92746.1"/>
    </source>
</evidence>
<dbReference type="SUPFAM" id="SSF48317">
    <property type="entry name" value="Acid phosphatase/Vanadium-dependent haloperoxidase"/>
    <property type="match status" value="1"/>
</dbReference>
<sequence length="198" mass="21783">MNLLETLNRAWFLSLNAQPGAPGWLMTFATVCAQYLLYVIPVILLAYWFLGGKAGHRTALFTLSTVLAALGLGFICSVLYFHPRPFMIPLGHSWIFHAPETSFPSDHATLFFSTAFSLLVSRAFITGTLVLVLSLLVAWSRVFLGVHFPLDMAGAATVAALACVLVKPAWFWWSDALTALCEAVSGRLFSWLPARFTP</sequence>
<protein>
    <recommendedName>
        <fullName evidence="1">undecaprenyl-diphosphate phosphatase</fullName>
        <ecNumber evidence="1">3.6.1.27</ecNumber>
    </recommendedName>
    <alternativeName>
        <fullName evidence="2">Undecaprenyl pyrophosphate phosphatase</fullName>
    </alternativeName>
</protein>
<dbReference type="InterPro" id="IPR036938">
    <property type="entry name" value="PAP2/HPO_sf"/>
</dbReference>
<dbReference type="EMBL" id="CP104758">
    <property type="protein sequence ID" value="WBG92746.1"/>
    <property type="molecule type" value="Genomic_DNA"/>
</dbReference>
<organism evidence="6 7">
    <name type="scientific">Pantoea piersonii</name>
    <dbReference type="NCBI Taxonomy" id="2364647"/>
    <lineage>
        <taxon>Bacteria</taxon>
        <taxon>Pseudomonadati</taxon>
        <taxon>Pseudomonadota</taxon>
        <taxon>Gammaproteobacteria</taxon>
        <taxon>Enterobacterales</taxon>
        <taxon>Erwiniaceae</taxon>
        <taxon>Pantoea</taxon>
    </lineage>
</organism>
<dbReference type="InterPro" id="IPR033879">
    <property type="entry name" value="UPP_Pase"/>
</dbReference>
<evidence type="ECO:0000256" key="3">
    <source>
        <dbReference type="ARBA" id="ARBA00047594"/>
    </source>
</evidence>
<dbReference type="Proteomes" id="UP001211544">
    <property type="component" value="Chromosome"/>
</dbReference>
<feature type="domain" description="Phosphatidic acid phosphatase type 2/haloperoxidase" evidence="5">
    <location>
        <begin position="62"/>
        <end position="167"/>
    </location>
</feature>
<gene>
    <name evidence="6" type="ORF">N5580_09055</name>
</gene>
<dbReference type="Gene3D" id="1.20.144.10">
    <property type="entry name" value="Phosphatidic acid phosphatase type 2/haloperoxidase"/>
    <property type="match status" value="1"/>
</dbReference>
<proteinExistence type="predicted"/>
<evidence type="ECO:0000256" key="4">
    <source>
        <dbReference type="SAM" id="Phobius"/>
    </source>
</evidence>
<keyword evidence="4" id="KW-0812">Transmembrane</keyword>
<comment type="catalytic activity">
    <reaction evidence="3">
        <text>di-trans,octa-cis-undecaprenyl diphosphate + H2O = di-trans,octa-cis-undecaprenyl phosphate + phosphate + H(+)</text>
        <dbReference type="Rhea" id="RHEA:28094"/>
        <dbReference type="ChEBI" id="CHEBI:15377"/>
        <dbReference type="ChEBI" id="CHEBI:15378"/>
        <dbReference type="ChEBI" id="CHEBI:43474"/>
        <dbReference type="ChEBI" id="CHEBI:58405"/>
        <dbReference type="ChEBI" id="CHEBI:60392"/>
        <dbReference type="EC" id="3.6.1.27"/>
    </reaction>
</comment>
<dbReference type="PANTHER" id="PTHR14969">
    <property type="entry name" value="SPHINGOSINE-1-PHOSPHATE PHOSPHOHYDROLASE"/>
    <property type="match status" value="1"/>
</dbReference>
<keyword evidence="4" id="KW-1133">Transmembrane helix</keyword>
<dbReference type="RefSeq" id="WP_269950336.1">
    <property type="nucleotide sequence ID" value="NZ_CP104758.1"/>
</dbReference>